<keyword evidence="2" id="KW-0472">Membrane</keyword>
<evidence type="ECO:0000313" key="3">
    <source>
        <dbReference type="EMBL" id="KAL2802377.1"/>
    </source>
</evidence>
<dbReference type="EMBL" id="JBFXLT010000187">
    <property type="protein sequence ID" value="KAL2802377.1"/>
    <property type="molecule type" value="Genomic_DNA"/>
</dbReference>
<feature type="compositionally biased region" description="Basic and acidic residues" evidence="1">
    <location>
        <begin position="58"/>
        <end position="67"/>
    </location>
</feature>
<dbReference type="PANTHER" id="PTHR28092:SF1">
    <property type="entry name" value="FACTOR-INDUCED GENE 1 PROTEIN"/>
    <property type="match status" value="1"/>
</dbReference>
<feature type="region of interest" description="Disordered" evidence="1">
    <location>
        <begin position="47"/>
        <end position="94"/>
    </location>
</feature>
<sequence>METAQPESEKAGSQSTPPAMNTTPPETFAQASSPSFPLLRRLRVRSKWKAKWSRRGKQRENDQHQEEHDQEEAEEAEDSEDSEENDNESIIVVEQDSRSGSTYSSYMTDNIPHWKAAWNRVRMFLPKIKFRYFLRFIPMIGIHHILMITSAVAITMLFAGCSSHRMRNIYLLEVSYHHGQSDSSLEHGSAISNPAFYSLVANISSTTDLTVRVGYFGVCMATQEGENTSLSWSCRSKASDLAGQVTSLQDPLNILAIGDNFRDEIIVSVIVIMSIIPIFFGFYILSTFPGWHEEVDGEGDEVEVKPFPSLPVVTIALAFYVLAELFLVVAILWQHVAVVAHSATTQAVFNGAVRGDVGAVAMGLGWGAIGANLVTTLGLTMMILSLRILRDLTDYDSV</sequence>
<gene>
    <name evidence="3" type="ORF">BJX63DRAFT_437935</name>
</gene>
<reference evidence="3 4" key="1">
    <citation type="submission" date="2024-07" db="EMBL/GenBank/DDBJ databases">
        <title>Section-level genome sequencing and comparative genomics of Aspergillus sections Usti and Cavernicolus.</title>
        <authorList>
            <consortium name="Lawrence Berkeley National Laboratory"/>
            <person name="Nybo J.L."/>
            <person name="Vesth T.C."/>
            <person name="Theobald S."/>
            <person name="Frisvad J.C."/>
            <person name="Larsen T.O."/>
            <person name="Kjaerboelling I."/>
            <person name="Rothschild-Mancinelli K."/>
            <person name="Lyhne E.K."/>
            <person name="Kogle M.E."/>
            <person name="Barry K."/>
            <person name="Clum A."/>
            <person name="Na H."/>
            <person name="Ledsgaard L."/>
            <person name="Lin J."/>
            <person name="Lipzen A."/>
            <person name="Kuo A."/>
            <person name="Riley R."/>
            <person name="Mondo S."/>
            <person name="Labutti K."/>
            <person name="Haridas S."/>
            <person name="Pangalinan J."/>
            <person name="Salamov A.A."/>
            <person name="Simmons B.A."/>
            <person name="Magnuson J.K."/>
            <person name="Chen J."/>
            <person name="Drula E."/>
            <person name="Henrissat B."/>
            <person name="Wiebenga A."/>
            <person name="Lubbers R.J."/>
            <person name="Gomes A.C."/>
            <person name="Makela M.R."/>
            <person name="Stajich J."/>
            <person name="Grigoriev I.V."/>
            <person name="Mortensen U.H."/>
            <person name="De Vries R.P."/>
            <person name="Baker S.E."/>
            <person name="Andersen M.R."/>
        </authorList>
    </citation>
    <scope>NUCLEOTIDE SEQUENCE [LARGE SCALE GENOMIC DNA]</scope>
    <source>
        <strain evidence="3 4">CBS 588.65</strain>
    </source>
</reference>
<evidence type="ECO:0000256" key="2">
    <source>
        <dbReference type="SAM" id="Phobius"/>
    </source>
</evidence>
<dbReference type="PANTHER" id="PTHR28092">
    <property type="entry name" value="FACTOR-INDUCED GENE 1 PROTEIN"/>
    <property type="match status" value="1"/>
</dbReference>
<accession>A0ABR4GTL7</accession>
<protein>
    <submittedName>
        <fullName evidence="3">Ca2+ regulator and membrane fusion protein Fig1-domain-containing protein</fullName>
    </submittedName>
</protein>
<feature type="compositionally biased region" description="Polar residues" evidence="1">
    <location>
        <begin position="11"/>
        <end position="35"/>
    </location>
</feature>
<feature type="region of interest" description="Disordered" evidence="1">
    <location>
        <begin position="1"/>
        <end position="35"/>
    </location>
</feature>
<keyword evidence="2" id="KW-0812">Transmembrane</keyword>
<feature type="transmembrane region" description="Helical" evidence="2">
    <location>
        <begin position="312"/>
        <end position="333"/>
    </location>
</feature>
<dbReference type="Pfam" id="PF12351">
    <property type="entry name" value="Fig1"/>
    <property type="match status" value="1"/>
</dbReference>
<feature type="transmembrane region" description="Helical" evidence="2">
    <location>
        <begin position="265"/>
        <end position="285"/>
    </location>
</feature>
<feature type="transmembrane region" description="Helical" evidence="2">
    <location>
        <begin position="132"/>
        <end position="158"/>
    </location>
</feature>
<feature type="transmembrane region" description="Helical" evidence="2">
    <location>
        <begin position="364"/>
        <end position="384"/>
    </location>
</feature>
<evidence type="ECO:0000256" key="1">
    <source>
        <dbReference type="SAM" id="MobiDB-lite"/>
    </source>
</evidence>
<dbReference type="Proteomes" id="UP001610334">
    <property type="component" value="Unassembled WGS sequence"/>
</dbReference>
<feature type="compositionally biased region" description="Basic residues" evidence="1">
    <location>
        <begin position="47"/>
        <end position="57"/>
    </location>
</feature>
<proteinExistence type="predicted"/>
<comment type="caution">
    <text evidence="3">The sequence shown here is derived from an EMBL/GenBank/DDBJ whole genome shotgun (WGS) entry which is preliminary data.</text>
</comment>
<evidence type="ECO:0000313" key="4">
    <source>
        <dbReference type="Proteomes" id="UP001610334"/>
    </source>
</evidence>
<keyword evidence="2" id="KW-1133">Transmembrane helix</keyword>
<feature type="compositionally biased region" description="Acidic residues" evidence="1">
    <location>
        <begin position="68"/>
        <end position="87"/>
    </location>
</feature>
<keyword evidence="4" id="KW-1185">Reference proteome</keyword>
<organism evidence="3 4">
    <name type="scientific">Aspergillus granulosus</name>
    <dbReference type="NCBI Taxonomy" id="176169"/>
    <lineage>
        <taxon>Eukaryota</taxon>
        <taxon>Fungi</taxon>
        <taxon>Dikarya</taxon>
        <taxon>Ascomycota</taxon>
        <taxon>Pezizomycotina</taxon>
        <taxon>Eurotiomycetes</taxon>
        <taxon>Eurotiomycetidae</taxon>
        <taxon>Eurotiales</taxon>
        <taxon>Aspergillaceae</taxon>
        <taxon>Aspergillus</taxon>
        <taxon>Aspergillus subgen. Nidulantes</taxon>
    </lineage>
</organism>
<name>A0ABR4GTL7_9EURO</name>
<dbReference type="InterPro" id="IPR033481">
    <property type="entry name" value="Dni1/Fig1"/>
</dbReference>